<evidence type="ECO:0000256" key="11">
    <source>
        <dbReference type="ARBA" id="ARBA00022777"/>
    </source>
</evidence>
<evidence type="ECO:0000256" key="14">
    <source>
        <dbReference type="ARBA" id="ARBA00022909"/>
    </source>
</evidence>
<dbReference type="Proteomes" id="UP001355207">
    <property type="component" value="Chromosome 1"/>
</dbReference>
<evidence type="ECO:0000256" key="15">
    <source>
        <dbReference type="ARBA" id="ARBA00023268"/>
    </source>
</evidence>
<dbReference type="InterPro" id="IPR006157">
    <property type="entry name" value="FolB_dom"/>
</dbReference>
<dbReference type="InterPro" id="IPR011005">
    <property type="entry name" value="Dihydropteroate_synth-like_sf"/>
</dbReference>
<comment type="catalytic activity">
    <reaction evidence="1">
        <text>(7,8-dihydropterin-6-yl)methyl diphosphate + 4-aminobenzoate = 7,8-dihydropteroate + diphosphate</text>
        <dbReference type="Rhea" id="RHEA:19949"/>
        <dbReference type="ChEBI" id="CHEBI:17836"/>
        <dbReference type="ChEBI" id="CHEBI:17839"/>
        <dbReference type="ChEBI" id="CHEBI:33019"/>
        <dbReference type="ChEBI" id="CHEBI:72950"/>
        <dbReference type="EC" id="2.5.1.15"/>
    </reaction>
</comment>
<dbReference type="NCBIfam" id="TIGR01496">
    <property type="entry name" value="DHPS"/>
    <property type="match status" value="1"/>
</dbReference>
<sequence>MPSDSVNLQSLSIHLRQGLGPSAFNLDPPPPCPILLNISMILKDESIVNTAEGDSMSGLGVNYSSVSKDIYGLASCPGRKWNSSWELMEELSKFPLGIESDVKKVKIECILPKSLLHADSTIYKAIYSKSIKTDTNTKQEQGQSMLLQMENQQCEISNIKTECIIGLHPHERTEKQRLEIDVEVNDVNWDRWNHKEFADEVYDYVTASSYGTIESLIHALGAHLFQLPILSHSDEHAEQPSISITIRKPSAIPYAIPSITIHRTKVDYSTSTSTSSSTNDQGITGKTRVFIAVGSNIGDRIGHINKAIRELQENGCELANTSRLYESEPMYVEDQDRFINGAIELYTFLEPLELLRLLKRTEKSVGRTKTFTNGPRVIDLDLVFYGDELVKIGERGDEPDEDGVGWLECPHRSLGEREFVLRPLADIAPNFVHPSIRQTINQLLSKLPQTIPPPLQPIIPFSAPSKPLRLSTPSIPHVMAIFNATPDSFSDGDPARTDSAYAIKSIEELFEDDDYPDILDIGGMSTRPNSEPCSEEEEINRVIPLLKAIRQSTNLRLREIPISIDTYRSAVAKLAIEAGANCINDVRGGSEPGMLEVMSESNVPVILMHSRGDSKTMNSKELTDYSKYQGGVVKGVRIELEETIEKALKAGIKKWNIILDPGLGFAKSYNDNLLLLKNLPLLFEERQSKLKGYPMLVGGSRKGFIGKTINKENPKERSFGDSALNSWCTQIGLIDILRVHNHKETRDTIKMSVAIRDA</sequence>
<organism evidence="17 18">
    <name type="scientific">Kwoniella dendrophila CBS 6074</name>
    <dbReference type="NCBI Taxonomy" id="1295534"/>
    <lineage>
        <taxon>Eukaryota</taxon>
        <taxon>Fungi</taxon>
        <taxon>Dikarya</taxon>
        <taxon>Basidiomycota</taxon>
        <taxon>Agaricomycotina</taxon>
        <taxon>Tremellomycetes</taxon>
        <taxon>Tremellales</taxon>
        <taxon>Cryptococcaceae</taxon>
        <taxon>Kwoniella</taxon>
    </lineage>
</organism>
<protein>
    <submittedName>
        <fullName evidence="17">Dihydropteroate synthase</fullName>
    </submittedName>
</protein>
<comment type="similarity">
    <text evidence="7">In the C-terminal section; belongs to the DHPS family.</text>
</comment>
<evidence type="ECO:0000259" key="16">
    <source>
        <dbReference type="PROSITE" id="PS50972"/>
    </source>
</evidence>
<dbReference type="InterPro" id="IPR000550">
    <property type="entry name" value="Hppk"/>
</dbReference>
<dbReference type="SMART" id="SM00905">
    <property type="entry name" value="FolB"/>
    <property type="match status" value="1"/>
</dbReference>
<evidence type="ECO:0000256" key="7">
    <source>
        <dbReference type="ARBA" id="ARBA00009951"/>
    </source>
</evidence>
<dbReference type="GO" id="GO:0046654">
    <property type="term" value="P:tetrahydrofolate biosynthetic process"/>
    <property type="evidence" value="ECO:0007669"/>
    <property type="project" value="TreeGrafter"/>
</dbReference>
<evidence type="ECO:0000256" key="3">
    <source>
        <dbReference type="ARBA" id="ARBA00001946"/>
    </source>
</evidence>
<comment type="cofactor">
    <cofactor evidence="3">
        <name>Mg(2+)</name>
        <dbReference type="ChEBI" id="CHEBI:18420"/>
    </cofactor>
</comment>
<dbReference type="Pfam" id="PF02152">
    <property type="entry name" value="FolB"/>
    <property type="match status" value="1"/>
</dbReference>
<dbReference type="InterPro" id="IPR043133">
    <property type="entry name" value="GTP-CH-I_C/QueF"/>
</dbReference>
<keyword evidence="8" id="KW-0808">Transferase</keyword>
<dbReference type="AlphaFoldDB" id="A0AAX4JNU3"/>
<name>A0AAX4JNU3_9TREE</name>
<evidence type="ECO:0000256" key="12">
    <source>
        <dbReference type="ARBA" id="ARBA00022840"/>
    </source>
</evidence>
<dbReference type="GO" id="GO:0005524">
    <property type="term" value="F:ATP binding"/>
    <property type="evidence" value="ECO:0007669"/>
    <property type="project" value="UniProtKB-KW"/>
</dbReference>
<keyword evidence="14" id="KW-0289">Folate biosynthesis</keyword>
<comment type="pathway">
    <text evidence="5">Cofactor biosynthesis; tetrahydrofolate biosynthesis; 2-amino-4-hydroxy-6-hydroxymethyl-7,8-dihydropteridine diphosphate from 7,8-dihydroneopterin triphosphate: step 4/4.</text>
</comment>
<evidence type="ECO:0000256" key="4">
    <source>
        <dbReference type="ARBA" id="ARBA00004763"/>
    </source>
</evidence>
<dbReference type="PROSITE" id="PS50972">
    <property type="entry name" value="PTERIN_BINDING"/>
    <property type="match status" value="1"/>
</dbReference>
<dbReference type="PANTHER" id="PTHR20941">
    <property type="entry name" value="FOLATE SYNTHESIS PROTEINS"/>
    <property type="match status" value="1"/>
</dbReference>
<keyword evidence="10" id="KW-0547">Nucleotide-binding</keyword>
<evidence type="ECO:0000256" key="5">
    <source>
        <dbReference type="ARBA" id="ARBA00005051"/>
    </source>
</evidence>
<dbReference type="GO" id="GO:0003848">
    <property type="term" value="F:2-amino-4-hydroxy-6-hydroxymethyldihydropteridine diphosphokinase activity"/>
    <property type="evidence" value="ECO:0007669"/>
    <property type="project" value="UniProtKB-EC"/>
</dbReference>
<dbReference type="EMBL" id="CP144098">
    <property type="protein sequence ID" value="WWC86098.1"/>
    <property type="molecule type" value="Genomic_DNA"/>
</dbReference>
<comment type="similarity">
    <text evidence="6">In the N-terminal section; belongs to the DHNA family.</text>
</comment>
<dbReference type="NCBIfam" id="TIGR01498">
    <property type="entry name" value="folK"/>
    <property type="match status" value="1"/>
</dbReference>
<comment type="pathway">
    <text evidence="4">Cofactor biosynthesis; tetrahydrofolate biosynthesis; 7,8-dihydrofolate from 2-amino-4-hydroxy-6-hydroxymethyl-7,8-dihydropteridine diphosphate and 4-aminobenzoate: step 1/2.</text>
</comment>
<dbReference type="GO" id="GO:0004150">
    <property type="term" value="F:dihydroneopterin aldolase activity"/>
    <property type="evidence" value="ECO:0007669"/>
    <property type="project" value="InterPro"/>
</dbReference>
<dbReference type="GO" id="GO:0046656">
    <property type="term" value="P:folic acid biosynthetic process"/>
    <property type="evidence" value="ECO:0007669"/>
    <property type="project" value="UniProtKB-KW"/>
</dbReference>
<keyword evidence="13" id="KW-0460">Magnesium</keyword>
<gene>
    <name evidence="17" type="ORF">L201_000969</name>
</gene>
<evidence type="ECO:0000256" key="8">
    <source>
        <dbReference type="ARBA" id="ARBA00022679"/>
    </source>
</evidence>
<feature type="domain" description="Pterin-binding" evidence="16">
    <location>
        <begin position="476"/>
        <end position="750"/>
    </location>
</feature>
<dbReference type="InterPro" id="IPR000489">
    <property type="entry name" value="Pterin-binding_dom"/>
</dbReference>
<evidence type="ECO:0000313" key="17">
    <source>
        <dbReference type="EMBL" id="WWC86098.1"/>
    </source>
</evidence>
<dbReference type="GO" id="GO:0016301">
    <property type="term" value="F:kinase activity"/>
    <property type="evidence" value="ECO:0007669"/>
    <property type="project" value="UniProtKB-KW"/>
</dbReference>
<keyword evidence="18" id="KW-1185">Reference proteome</keyword>
<dbReference type="GO" id="GO:0005740">
    <property type="term" value="C:mitochondrial envelope"/>
    <property type="evidence" value="ECO:0007669"/>
    <property type="project" value="TreeGrafter"/>
</dbReference>
<dbReference type="GO" id="GO:0004156">
    <property type="term" value="F:dihydropteroate synthase activity"/>
    <property type="evidence" value="ECO:0007669"/>
    <property type="project" value="UniProtKB-EC"/>
</dbReference>
<dbReference type="RefSeq" id="XP_066072861.1">
    <property type="nucleotide sequence ID" value="XM_066216764.1"/>
</dbReference>
<evidence type="ECO:0000256" key="13">
    <source>
        <dbReference type="ARBA" id="ARBA00022842"/>
    </source>
</evidence>
<evidence type="ECO:0000256" key="1">
    <source>
        <dbReference type="ARBA" id="ARBA00000012"/>
    </source>
</evidence>
<dbReference type="InterPro" id="IPR035907">
    <property type="entry name" value="Hppk_sf"/>
</dbReference>
<dbReference type="Gene3D" id="3.30.70.560">
    <property type="entry name" value="7,8-Dihydro-6-hydroxymethylpterin-pyrophosphokinase HPPK"/>
    <property type="match status" value="1"/>
</dbReference>
<keyword evidence="15" id="KW-0511">Multifunctional enzyme</keyword>
<keyword evidence="9" id="KW-0479">Metal-binding</keyword>
<reference evidence="17 18" key="1">
    <citation type="submission" date="2024-01" db="EMBL/GenBank/DDBJ databases">
        <title>Comparative genomics of Cryptococcus and Kwoniella reveals pathogenesis evolution and contrasting modes of karyotype evolution via chromosome fusion or intercentromeric recombination.</title>
        <authorList>
            <person name="Coelho M.A."/>
            <person name="David-Palma M."/>
            <person name="Shea T."/>
            <person name="Bowers K."/>
            <person name="McGinley-Smith S."/>
            <person name="Mohammad A.W."/>
            <person name="Gnirke A."/>
            <person name="Yurkov A.M."/>
            <person name="Nowrousian M."/>
            <person name="Sun S."/>
            <person name="Cuomo C.A."/>
            <person name="Heitman J."/>
        </authorList>
    </citation>
    <scope>NUCLEOTIDE SEQUENCE [LARGE SCALE GENOMIC DNA]</scope>
    <source>
        <strain evidence="17 18">CBS 6074</strain>
    </source>
</reference>
<proteinExistence type="inferred from homology"/>
<accession>A0AAX4JNU3</accession>
<dbReference type="GO" id="GO:0046872">
    <property type="term" value="F:metal ion binding"/>
    <property type="evidence" value="ECO:0007669"/>
    <property type="project" value="UniProtKB-KW"/>
</dbReference>
<evidence type="ECO:0000256" key="2">
    <source>
        <dbReference type="ARBA" id="ARBA00000198"/>
    </source>
</evidence>
<dbReference type="PANTHER" id="PTHR20941:SF1">
    <property type="entry name" value="FOLIC ACID SYNTHESIS PROTEIN FOL1"/>
    <property type="match status" value="1"/>
</dbReference>
<dbReference type="GeneID" id="91091641"/>
<dbReference type="SUPFAM" id="SSF51717">
    <property type="entry name" value="Dihydropteroate synthetase-like"/>
    <property type="match status" value="1"/>
</dbReference>
<evidence type="ECO:0000256" key="9">
    <source>
        <dbReference type="ARBA" id="ARBA00022723"/>
    </source>
</evidence>
<dbReference type="CDD" id="cd00483">
    <property type="entry name" value="HPPK"/>
    <property type="match status" value="1"/>
</dbReference>
<keyword evidence="12" id="KW-0067">ATP-binding</keyword>
<dbReference type="Pfam" id="PF00809">
    <property type="entry name" value="Pterin_bind"/>
    <property type="match status" value="1"/>
</dbReference>
<evidence type="ECO:0000313" key="18">
    <source>
        <dbReference type="Proteomes" id="UP001355207"/>
    </source>
</evidence>
<dbReference type="InterPro" id="IPR045031">
    <property type="entry name" value="DHP_synth-like"/>
</dbReference>
<comment type="catalytic activity">
    <reaction evidence="2">
        <text>6-hydroxymethyl-7,8-dihydropterin + ATP = (7,8-dihydropterin-6-yl)methyl diphosphate + AMP + H(+)</text>
        <dbReference type="Rhea" id="RHEA:11412"/>
        <dbReference type="ChEBI" id="CHEBI:15378"/>
        <dbReference type="ChEBI" id="CHEBI:30616"/>
        <dbReference type="ChEBI" id="CHEBI:44841"/>
        <dbReference type="ChEBI" id="CHEBI:72950"/>
        <dbReference type="ChEBI" id="CHEBI:456215"/>
        <dbReference type="EC" id="2.7.6.3"/>
    </reaction>
</comment>
<dbReference type="SUPFAM" id="SSF55083">
    <property type="entry name" value="6-hydroxymethyl-7,8-dihydropterin pyrophosphokinase, HPPK"/>
    <property type="match status" value="1"/>
</dbReference>
<dbReference type="InterPro" id="IPR006390">
    <property type="entry name" value="DHP_synth_dom"/>
</dbReference>
<dbReference type="Gene3D" id="3.20.20.20">
    <property type="entry name" value="Dihydropteroate synthase-like"/>
    <property type="match status" value="1"/>
</dbReference>
<dbReference type="SUPFAM" id="SSF55620">
    <property type="entry name" value="Tetrahydrobiopterin biosynthesis enzymes-like"/>
    <property type="match status" value="1"/>
</dbReference>
<evidence type="ECO:0000256" key="10">
    <source>
        <dbReference type="ARBA" id="ARBA00022741"/>
    </source>
</evidence>
<keyword evidence="11" id="KW-0418">Kinase</keyword>
<dbReference type="Gene3D" id="3.30.1130.10">
    <property type="match status" value="1"/>
</dbReference>
<dbReference type="CDD" id="cd00739">
    <property type="entry name" value="DHPS"/>
    <property type="match status" value="1"/>
</dbReference>
<dbReference type="Pfam" id="PF01288">
    <property type="entry name" value="HPPK"/>
    <property type="match status" value="1"/>
</dbReference>
<evidence type="ECO:0000256" key="6">
    <source>
        <dbReference type="ARBA" id="ARBA00009640"/>
    </source>
</evidence>